<reference evidence="2 3" key="1">
    <citation type="submission" date="2013-08" db="EMBL/GenBank/DDBJ databases">
        <title>The genome sequence of Knoellia sinensis.</title>
        <authorList>
            <person name="Zhu W."/>
            <person name="Wang G."/>
        </authorList>
    </citation>
    <scope>NUCLEOTIDE SEQUENCE [LARGE SCALE GENOMIC DNA]</scope>
    <source>
        <strain evidence="2 3">KCTC 19936</strain>
    </source>
</reference>
<name>A0A0A0J0D5_9MICO</name>
<feature type="compositionally biased region" description="Low complexity" evidence="1">
    <location>
        <begin position="33"/>
        <end position="65"/>
    </location>
</feature>
<evidence type="ECO:0000256" key="1">
    <source>
        <dbReference type="SAM" id="MobiDB-lite"/>
    </source>
</evidence>
<comment type="caution">
    <text evidence="2">The sequence shown here is derived from an EMBL/GenBank/DDBJ whole genome shotgun (WGS) entry which is preliminary data.</text>
</comment>
<keyword evidence="3" id="KW-1185">Reference proteome</keyword>
<dbReference type="EMBL" id="AVPJ01000033">
    <property type="protein sequence ID" value="KGN29657.1"/>
    <property type="molecule type" value="Genomic_DNA"/>
</dbReference>
<accession>A0A0A0J0D5</accession>
<organism evidence="2 3">
    <name type="scientific">Knoellia sinensis KCTC 19936</name>
    <dbReference type="NCBI Taxonomy" id="1385520"/>
    <lineage>
        <taxon>Bacteria</taxon>
        <taxon>Bacillati</taxon>
        <taxon>Actinomycetota</taxon>
        <taxon>Actinomycetes</taxon>
        <taxon>Micrococcales</taxon>
        <taxon>Intrasporangiaceae</taxon>
        <taxon>Knoellia</taxon>
    </lineage>
</organism>
<dbReference type="Proteomes" id="UP000030002">
    <property type="component" value="Unassembled WGS sequence"/>
</dbReference>
<dbReference type="AlphaFoldDB" id="A0A0A0J0D5"/>
<sequence length="178" mass="18258">MVLAGALGVVVLAGLAGWGASHVASRNAVPAGVSTPPATPTPHTTVTVSADPVPTVTPKPTVTVTSKAPSGPSSEADEAAPVPTLTVRATTPNRPAAPAKTPAAATEASPLCVPDPTWAARQERNRAAREAQRSNMNIAINTAITTGQLDEAARLQNDMLALEQQWLHEDQLDPEPAC</sequence>
<evidence type="ECO:0000313" key="2">
    <source>
        <dbReference type="EMBL" id="KGN29657.1"/>
    </source>
</evidence>
<protein>
    <submittedName>
        <fullName evidence="2">Uncharacterized protein</fullName>
    </submittedName>
</protein>
<feature type="region of interest" description="Disordered" evidence="1">
    <location>
        <begin position="29"/>
        <end position="113"/>
    </location>
</feature>
<feature type="compositionally biased region" description="Low complexity" evidence="1">
    <location>
        <begin position="89"/>
        <end position="108"/>
    </location>
</feature>
<gene>
    <name evidence="2" type="ORF">N802_11645</name>
</gene>
<evidence type="ECO:0000313" key="3">
    <source>
        <dbReference type="Proteomes" id="UP000030002"/>
    </source>
</evidence>
<proteinExistence type="predicted"/>